<evidence type="ECO:0000256" key="7">
    <source>
        <dbReference type="ARBA" id="ARBA00031267"/>
    </source>
</evidence>
<evidence type="ECO:0000256" key="4">
    <source>
        <dbReference type="ARBA" id="ARBA00022602"/>
    </source>
</evidence>
<dbReference type="EMBL" id="JASFZW010000004">
    <property type="protein sequence ID" value="KAK2078705.1"/>
    <property type="molecule type" value="Genomic_DNA"/>
</dbReference>
<dbReference type="SUPFAM" id="SSF48439">
    <property type="entry name" value="Protein prenylyltransferase"/>
    <property type="match status" value="1"/>
</dbReference>
<dbReference type="EC" id="2.5.1.60" evidence="2 9"/>
<gene>
    <name evidence="10" type="ORF">QBZ16_003545</name>
</gene>
<proteinExistence type="inferred from homology"/>
<dbReference type="PANTHER" id="PTHR11129">
    <property type="entry name" value="PROTEIN FARNESYLTRANSFERASE ALPHA SUBUNIT/RAB GERANYLGERANYL TRANSFERASE ALPHA SUBUNIT"/>
    <property type="match status" value="1"/>
</dbReference>
<comment type="catalytic activity">
    <reaction evidence="8 9">
        <text>geranylgeranyl diphosphate + L-cysteinyl-[protein] = S-geranylgeranyl-L-cysteinyl-[protein] + diphosphate</text>
        <dbReference type="Rhea" id="RHEA:21240"/>
        <dbReference type="Rhea" id="RHEA-COMP:10131"/>
        <dbReference type="Rhea" id="RHEA-COMP:11537"/>
        <dbReference type="ChEBI" id="CHEBI:29950"/>
        <dbReference type="ChEBI" id="CHEBI:33019"/>
        <dbReference type="ChEBI" id="CHEBI:57533"/>
        <dbReference type="ChEBI" id="CHEBI:86021"/>
        <dbReference type="EC" id="2.5.1.60"/>
    </reaction>
</comment>
<evidence type="ECO:0000256" key="6">
    <source>
        <dbReference type="ARBA" id="ARBA00022737"/>
    </source>
</evidence>
<keyword evidence="11" id="KW-1185">Reference proteome</keyword>
<dbReference type="GO" id="GO:0004663">
    <property type="term" value="F:Rab geranylgeranyltransferase activity"/>
    <property type="evidence" value="ECO:0007669"/>
    <property type="project" value="UniProtKB-UniRule"/>
</dbReference>
<reference evidence="10" key="1">
    <citation type="submission" date="2021-01" db="EMBL/GenBank/DDBJ databases">
        <authorList>
            <person name="Eckstrom K.M.E."/>
        </authorList>
    </citation>
    <scope>NUCLEOTIDE SEQUENCE</scope>
    <source>
        <strain evidence="10">UVCC 0001</strain>
    </source>
</reference>
<dbReference type="Gene3D" id="1.25.40.120">
    <property type="entry name" value="Protein prenylyltransferase"/>
    <property type="match status" value="1"/>
</dbReference>
<evidence type="ECO:0000256" key="9">
    <source>
        <dbReference type="RuleBase" id="RU367120"/>
    </source>
</evidence>
<evidence type="ECO:0000256" key="5">
    <source>
        <dbReference type="ARBA" id="ARBA00022679"/>
    </source>
</evidence>
<accession>A0AAD9MKU7</accession>
<dbReference type="PROSITE" id="PS51147">
    <property type="entry name" value="PFTA"/>
    <property type="match status" value="4"/>
</dbReference>
<comment type="function">
    <text evidence="9">Catalyzes the transfer of a geranyl-geranyl moiety from geranyl-geranyl pyrophosphate to cysteines occuring in specific C-terminal amino acid sequences.</text>
</comment>
<keyword evidence="5 9" id="KW-0808">Transferase</keyword>
<comment type="caution">
    <text evidence="10">The sequence shown here is derived from an EMBL/GenBank/DDBJ whole genome shotgun (WGS) entry which is preliminary data.</text>
</comment>
<evidence type="ECO:0000256" key="3">
    <source>
        <dbReference type="ARBA" id="ARBA00014772"/>
    </source>
</evidence>
<evidence type="ECO:0000256" key="8">
    <source>
        <dbReference type="ARBA" id="ARBA00047658"/>
    </source>
</evidence>
<sequence length="270" mass="30309">MSLRASPPAGESAVEAAAKELQLTQEALMRNPKSYSAWHHRKWVLGYGLSSLEAELVLVEMLLDMDSRNFHGWAYRRFRMGTPAERELQYTTKKIQQNFSNYSAWHYRSWLLPLLAEKDKVSGDGALPVGSAAALLPHALLAEEYELVSQAFFTEPEDQSGWIYHRWLLGCTMEHCRRAPADRAARAQARDVLEGQLALIEELREAEPGCVWGRKQQAHVLGLLAELEGAGARREEAVAALSELKALDPLRRGFFDHALSQVRRGAAMTV</sequence>
<protein>
    <recommendedName>
        <fullName evidence="3 9">Geranylgeranyl transferase type-2 subunit alpha</fullName>
        <ecNumber evidence="2 9">2.5.1.60</ecNumber>
    </recommendedName>
    <alternativeName>
        <fullName evidence="7 9">Geranylgeranyl transferase type II subunit alpha</fullName>
    </alternativeName>
</protein>
<evidence type="ECO:0000256" key="2">
    <source>
        <dbReference type="ARBA" id="ARBA00012656"/>
    </source>
</evidence>
<keyword evidence="4 9" id="KW-0637">Prenyltransferase</keyword>
<dbReference type="PANTHER" id="PTHR11129:SF2">
    <property type="entry name" value="GERANYLGERANYL TRANSFERASE TYPE-2 SUBUNIT ALPHA"/>
    <property type="match status" value="1"/>
</dbReference>
<dbReference type="Pfam" id="PF01239">
    <property type="entry name" value="PPTA"/>
    <property type="match status" value="4"/>
</dbReference>
<dbReference type="FunFam" id="1.25.40.120:FF:000035">
    <property type="entry name" value="Geranylgeranyl transferase type-2 subunit alpha"/>
    <property type="match status" value="1"/>
</dbReference>
<dbReference type="AlphaFoldDB" id="A0AAD9MKU7"/>
<evidence type="ECO:0000313" key="11">
    <source>
        <dbReference type="Proteomes" id="UP001255856"/>
    </source>
</evidence>
<organism evidence="10 11">
    <name type="scientific">Prototheca wickerhamii</name>
    <dbReference type="NCBI Taxonomy" id="3111"/>
    <lineage>
        <taxon>Eukaryota</taxon>
        <taxon>Viridiplantae</taxon>
        <taxon>Chlorophyta</taxon>
        <taxon>core chlorophytes</taxon>
        <taxon>Trebouxiophyceae</taxon>
        <taxon>Chlorellales</taxon>
        <taxon>Chlorellaceae</taxon>
        <taxon>Prototheca</taxon>
    </lineage>
</organism>
<evidence type="ECO:0000256" key="1">
    <source>
        <dbReference type="ARBA" id="ARBA00006734"/>
    </source>
</evidence>
<name>A0AAD9MKU7_PROWI</name>
<dbReference type="InterPro" id="IPR002088">
    <property type="entry name" value="Prenyl_trans_a"/>
</dbReference>
<dbReference type="Proteomes" id="UP001255856">
    <property type="component" value="Unassembled WGS sequence"/>
</dbReference>
<comment type="similarity">
    <text evidence="1 9">Belongs to the protein prenyltransferase subunit alpha family.</text>
</comment>
<dbReference type="GO" id="GO:0097354">
    <property type="term" value="P:prenylation"/>
    <property type="evidence" value="ECO:0007669"/>
    <property type="project" value="UniProtKB-UniRule"/>
</dbReference>
<dbReference type="GO" id="GO:0005968">
    <property type="term" value="C:Rab-protein geranylgeranyltransferase complex"/>
    <property type="evidence" value="ECO:0007669"/>
    <property type="project" value="TreeGrafter"/>
</dbReference>
<evidence type="ECO:0000313" key="10">
    <source>
        <dbReference type="EMBL" id="KAK2078705.1"/>
    </source>
</evidence>
<keyword evidence="6" id="KW-0677">Repeat</keyword>